<proteinExistence type="predicted"/>
<evidence type="ECO:0000313" key="3">
    <source>
        <dbReference type="Proteomes" id="UP001500121"/>
    </source>
</evidence>
<gene>
    <name evidence="2" type="ORF">GCM10025783_17440</name>
</gene>
<dbReference type="Pfam" id="PF13472">
    <property type="entry name" value="Lipase_GDSL_2"/>
    <property type="match status" value="1"/>
</dbReference>
<comment type="caution">
    <text evidence="2">The sequence shown here is derived from an EMBL/GenBank/DDBJ whole genome shotgun (WGS) entry which is preliminary data.</text>
</comment>
<name>A0ABP8Z466_9MICO</name>
<accession>A0ABP8Z466</accession>
<reference evidence="3" key="1">
    <citation type="journal article" date="2019" name="Int. J. Syst. Evol. Microbiol.">
        <title>The Global Catalogue of Microorganisms (GCM) 10K type strain sequencing project: providing services to taxonomists for standard genome sequencing and annotation.</title>
        <authorList>
            <consortium name="The Broad Institute Genomics Platform"/>
            <consortium name="The Broad Institute Genome Sequencing Center for Infectious Disease"/>
            <person name="Wu L."/>
            <person name="Ma J."/>
        </authorList>
    </citation>
    <scope>NUCLEOTIDE SEQUENCE [LARGE SCALE GENOMIC DNA]</scope>
    <source>
        <strain evidence="3">JCM 19015</strain>
    </source>
</reference>
<keyword evidence="3" id="KW-1185">Reference proteome</keyword>
<feature type="domain" description="SGNH hydrolase-type esterase" evidence="1">
    <location>
        <begin position="29"/>
        <end position="201"/>
    </location>
</feature>
<evidence type="ECO:0000259" key="1">
    <source>
        <dbReference type="Pfam" id="PF13472"/>
    </source>
</evidence>
<dbReference type="InterPro" id="IPR013830">
    <property type="entry name" value="SGNH_hydro"/>
</dbReference>
<dbReference type="Gene3D" id="3.40.50.1110">
    <property type="entry name" value="SGNH hydrolase"/>
    <property type="match status" value="1"/>
</dbReference>
<protein>
    <recommendedName>
        <fullName evidence="1">SGNH hydrolase-type esterase domain-containing protein</fullName>
    </recommendedName>
</protein>
<sequence length="221" mass="23159">MGPAAADPPVRTAPSAADGPARRDVRVCFAGDSLVAGTGDESARGWVGRVAAAAIAGGLDLTAYNLGVRGATSVQVARRLAIEARPRLTAGDDARIVLSFGVNDTIVEDGRQREPTERTLEALRTMRDRAAPVPILLVGPPAVDDDEQNDRILVLDRALEHEAAALAVPYVAAFPATVSSPVWRHPVHVGDGFHPDAAGYAHLAAVLAPPVVAWLREPVAR</sequence>
<dbReference type="SUPFAM" id="SSF52266">
    <property type="entry name" value="SGNH hydrolase"/>
    <property type="match status" value="1"/>
</dbReference>
<dbReference type="EMBL" id="BAABLP010000003">
    <property type="protein sequence ID" value="GAA4746067.1"/>
    <property type="molecule type" value="Genomic_DNA"/>
</dbReference>
<dbReference type="InterPro" id="IPR036514">
    <property type="entry name" value="SGNH_hydro_sf"/>
</dbReference>
<organism evidence="2 3">
    <name type="scientific">Amnibacterium soli</name>
    <dbReference type="NCBI Taxonomy" id="1282736"/>
    <lineage>
        <taxon>Bacteria</taxon>
        <taxon>Bacillati</taxon>
        <taxon>Actinomycetota</taxon>
        <taxon>Actinomycetes</taxon>
        <taxon>Micrococcales</taxon>
        <taxon>Microbacteriaceae</taxon>
        <taxon>Amnibacterium</taxon>
    </lineage>
</organism>
<dbReference type="Proteomes" id="UP001500121">
    <property type="component" value="Unassembled WGS sequence"/>
</dbReference>
<evidence type="ECO:0000313" key="2">
    <source>
        <dbReference type="EMBL" id="GAA4746067.1"/>
    </source>
</evidence>